<dbReference type="InterPro" id="IPR029057">
    <property type="entry name" value="PRTase-like"/>
</dbReference>
<dbReference type="InterPro" id="IPR000836">
    <property type="entry name" value="PRTase_dom"/>
</dbReference>
<dbReference type="Gene3D" id="3.40.50.2020">
    <property type="match status" value="1"/>
</dbReference>
<reference evidence="2" key="1">
    <citation type="journal article" date="2019" name="Int. J. Syst. Evol. Microbiol.">
        <title>The Global Catalogue of Microorganisms (GCM) 10K type strain sequencing project: providing services to taxonomists for standard genome sequencing and annotation.</title>
        <authorList>
            <consortium name="The Broad Institute Genomics Platform"/>
            <consortium name="The Broad Institute Genome Sequencing Center for Infectious Disease"/>
            <person name="Wu L."/>
            <person name="Ma J."/>
        </authorList>
    </citation>
    <scope>NUCLEOTIDE SEQUENCE [LARGE SCALE GENOMIC DNA]</scope>
    <source>
        <strain evidence="2">CCTCC AB 2013263</strain>
    </source>
</reference>
<sequence length="177" mass="18862">MDLLALLEERGAVRRGLTHFKNGLVSDGWIEKGAVIHDPVLLDQVAAMQAQAIAGAFPTATLLVGIPACGAVLASFVARHLNLPVAFPVLHPAPAWHRMHVPPAGERVVYVDDLICTGSDARAVLAFLRGEGMYVLGVSAWISRAPLPGEHLVTLADAPFRNHASLPGTPVYTNVRE</sequence>
<gene>
    <name evidence="1" type="ORF">ACFOPQ_12840</name>
</gene>
<name>A0ABV8ABU0_9DEIO</name>
<protein>
    <submittedName>
        <fullName evidence="1">Orotate phosphoribosyltransferase</fullName>
    </submittedName>
</protein>
<dbReference type="EMBL" id="JBHRZF010000153">
    <property type="protein sequence ID" value="MFC3861647.1"/>
    <property type="molecule type" value="Genomic_DNA"/>
</dbReference>
<evidence type="ECO:0000313" key="2">
    <source>
        <dbReference type="Proteomes" id="UP001595748"/>
    </source>
</evidence>
<evidence type="ECO:0000313" key="1">
    <source>
        <dbReference type="EMBL" id="MFC3861647.1"/>
    </source>
</evidence>
<keyword evidence="1" id="KW-0328">Glycosyltransferase</keyword>
<proteinExistence type="predicted"/>
<organism evidence="1 2">
    <name type="scientific">Deinococcus antarcticus</name>
    <dbReference type="NCBI Taxonomy" id="1298767"/>
    <lineage>
        <taxon>Bacteria</taxon>
        <taxon>Thermotogati</taxon>
        <taxon>Deinococcota</taxon>
        <taxon>Deinococci</taxon>
        <taxon>Deinococcales</taxon>
        <taxon>Deinococcaceae</taxon>
        <taxon>Deinococcus</taxon>
    </lineage>
</organism>
<dbReference type="CDD" id="cd06223">
    <property type="entry name" value="PRTases_typeI"/>
    <property type="match status" value="1"/>
</dbReference>
<keyword evidence="1" id="KW-0808">Transferase</keyword>
<keyword evidence="2" id="KW-1185">Reference proteome</keyword>
<accession>A0ABV8ABU0</accession>
<dbReference type="GO" id="GO:0016757">
    <property type="term" value="F:glycosyltransferase activity"/>
    <property type="evidence" value="ECO:0007669"/>
    <property type="project" value="UniProtKB-KW"/>
</dbReference>
<dbReference type="Proteomes" id="UP001595748">
    <property type="component" value="Unassembled WGS sequence"/>
</dbReference>
<dbReference type="RefSeq" id="WP_380078751.1">
    <property type="nucleotide sequence ID" value="NZ_JBHRZF010000153.1"/>
</dbReference>
<dbReference type="SUPFAM" id="SSF53271">
    <property type="entry name" value="PRTase-like"/>
    <property type="match status" value="1"/>
</dbReference>
<comment type="caution">
    <text evidence="1">The sequence shown here is derived from an EMBL/GenBank/DDBJ whole genome shotgun (WGS) entry which is preliminary data.</text>
</comment>